<reference evidence="1 2" key="1">
    <citation type="submission" date="2020-08" db="EMBL/GenBank/DDBJ databases">
        <title>Genomic Encyclopedia of Type Strains, Phase III (KMG-III): the genomes of soil and plant-associated and newly described type strains.</title>
        <authorList>
            <person name="Whitman W."/>
        </authorList>
    </citation>
    <scope>NUCLEOTIDE SEQUENCE [LARGE SCALE GENOMIC DNA]</scope>
    <source>
        <strain evidence="1 2">CECT 3287</strain>
    </source>
</reference>
<gene>
    <name evidence="1" type="ORF">FHR83_003391</name>
</gene>
<sequence length="372" mass="40424">MDRTLISRLETGDRQMRLHHARQLDAALGTEPLLLSLVQQPPEGGDGMRRRSTLWMLGAALSVTAATTGRATVDELLRRGLLDAVEHPEDWDATVAEMQRRLVLAPDDEFGTALGAKLIVVRQAIADEKRADDVRAAAMLSLFYGLWQGNGGHFPEALGWYRTAAALAERGGDPHTETYVLGRAASRAVYEGMRRREVTAMAEQALAVTDTPTLGRLEAESALAGVAAMTGDLEGGRERVQAMRRIADQLGDNSPTGAHARTVNFHLFVEARTGDMKSAERAQEEAEQALVRTPLWLAESRVYYALAMARAGAARGAATLALDAIQTVPWSVHTLAMAAADVLTAVPRDNRTDEVEELRRYASPVPGPWETL</sequence>
<accession>A0A7W5AGQ0</accession>
<evidence type="ECO:0000313" key="2">
    <source>
        <dbReference type="Proteomes" id="UP000590749"/>
    </source>
</evidence>
<dbReference type="Proteomes" id="UP000590749">
    <property type="component" value="Unassembled WGS sequence"/>
</dbReference>
<comment type="caution">
    <text evidence="1">The sequence shown here is derived from an EMBL/GenBank/DDBJ whole genome shotgun (WGS) entry which is preliminary data.</text>
</comment>
<protein>
    <submittedName>
        <fullName evidence="1">Uncharacterized protein</fullName>
    </submittedName>
</protein>
<dbReference type="EMBL" id="JACHXF010000006">
    <property type="protein sequence ID" value="MBB3095721.1"/>
    <property type="molecule type" value="Genomic_DNA"/>
</dbReference>
<keyword evidence="2" id="KW-1185">Reference proteome</keyword>
<organism evidence="1 2">
    <name type="scientific">Actinoplanes campanulatus</name>
    <dbReference type="NCBI Taxonomy" id="113559"/>
    <lineage>
        <taxon>Bacteria</taxon>
        <taxon>Bacillati</taxon>
        <taxon>Actinomycetota</taxon>
        <taxon>Actinomycetes</taxon>
        <taxon>Micromonosporales</taxon>
        <taxon>Micromonosporaceae</taxon>
        <taxon>Actinoplanes</taxon>
    </lineage>
</organism>
<evidence type="ECO:0000313" key="1">
    <source>
        <dbReference type="EMBL" id="MBB3095721.1"/>
    </source>
</evidence>
<dbReference type="AlphaFoldDB" id="A0A7W5AGQ0"/>
<name>A0A7W5AGQ0_9ACTN</name>
<proteinExistence type="predicted"/>